<reference evidence="2" key="1">
    <citation type="submission" date="2018-06" db="EMBL/GenBank/DDBJ databases">
        <authorList>
            <person name="Zhirakovskaya E."/>
        </authorList>
    </citation>
    <scope>NUCLEOTIDE SEQUENCE</scope>
</reference>
<evidence type="ECO:0000313" key="2">
    <source>
        <dbReference type="EMBL" id="VAW92186.1"/>
    </source>
</evidence>
<protein>
    <recommendedName>
        <fullName evidence="1">DUF2914 domain-containing protein</fullName>
    </recommendedName>
</protein>
<dbReference type="AlphaFoldDB" id="A0A3B1AHQ1"/>
<dbReference type="EMBL" id="UOFT01000023">
    <property type="protein sequence ID" value="VAW92186.1"/>
    <property type="molecule type" value="Genomic_DNA"/>
</dbReference>
<gene>
    <name evidence="2" type="ORF">MNBD_GAMMA23-234</name>
</gene>
<organism evidence="2">
    <name type="scientific">hydrothermal vent metagenome</name>
    <dbReference type="NCBI Taxonomy" id="652676"/>
    <lineage>
        <taxon>unclassified sequences</taxon>
        <taxon>metagenomes</taxon>
        <taxon>ecological metagenomes</taxon>
    </lineage>
</organism>
<dbReference type="InterPro" id="IPR022606">
    <property type="entry name" value="DUF2914"/>
</dbReference>
<accession>A0A3B1AHQ1</accession>
<name>A0A3B1AHQ1_9ZZZZ</name>
<evidence type="ECO:0000259" key="1">
    <source>
        <dbReference type="Pfam" id="PF11141"/>
    </source>
</evidence>
<sequence>MSYISKTYMIVLLPLFFFGSQVVYAVQESRVARAIFTTKIVEREPIDQILILSNKIQNVFFFTDLRHFEGQSVTHKWVYNDKVESVVTFKVKGPRWRVFSRKEIKPAQLGKWTVVVQDEAGRSVKASVFRLIENAEKQVILPAVN</sequence>
<proteinExistence type="predicted"/>
<dbReference type="Pfam" id="PF11141">
    <property type="entry name" value="DUF2914"/>
    <property type="match status" value="1"/>
</dbReference>
<feature type="domain" description="DUF2914" evidence="1">
    <location>
        <begin position="71"/>
        <end position="130"/>
    </location>
</feature>